<accession>A0A1M6XNL5</accession>
<keyword evidence="1 2" id="KW-0238">DNA-binding</keyword>
<dbReference type="PRINTS" id="PR00455">
    <property type="entry name" value="HTHTETR"/>
</dbReference>
<dbReference type="InterPro" id="IPR036271">
    <property type="entry name" value="Tet_transcr_reg_TetR-rel_C_sf"/>
</dbReference>
<evidence type="ECO:0000256" key="1">
    <source>
        <dbReference type="ARBA" id="ARBA00023125"/>
    </source>
</evidence>
<dbReference type="InterPro" id="IPR039536">
    <property type="entry name" value="TetR_C_Proteobacteria"/>
</dbReference>
<sequence>MVESMENPEIKGPRWQRKKDDRPQEILDAAIELFVAQGFSATKVSQIARKAGVTPGTLYVYYKNKEAILQEVVMKTLNPIFSASDAILETYEGSAEGLMNILIDKWWEAVGGSSKISGIPKLAVAEVSNFPELADFYVKNILNPGYSYICQVLEYGVKKGDFQIKDVNSTAYLIFSIFHGAVIDAHSFKIASRKDVPLDHFKQRIQDLVLHGILKTR</sequence>
<dbReference type="Proteomes" id="UP000184275">
    <property type="component" value="Unassembled WGS sequence"/>
</dbReference>
<dbReference type="RefSeq" id="WP_083545880.1">
    <property type="nucleotide sequence ID" value="NZ_JAQYFD010000161.1"/>
</dbReference>
<reference evidence="6" key="1">
    <citation type="submission" date="2016-11" db="EMBL/GenBank/DDBJ databases">
        <authorList>
            <person name="Varghese N."/>
            <person name="Submissions S."/>
        </authorList>
    </citation>
    <scope>NUCLEOTIDE SEQUENCE [LARGE SCALE GENOMIC DNA]</scope>
    <source>
        <strain evidence="6">UWOS</strain>
    </source>
</reference>
<dbReference type="InterPro" id="IPR050109">
    <property type="entry name" value="HTH-type_TetR-like_transc_reg"/>
</dbReference>
<evidence type="ECO:0000256" key="2">
    <source>
        <dbReference type="PROSITE-ProRule" id="PRU00335"/>
    </source>
</evidence>
<evidence type="ECO:0000313" key="6">
    <source>
        <dbReference type="Proteomes" id="UP000184275"/>
    </source>
</evidence>
<dbReference type="PANTHER" id="PTHR30055">
    <property type="entry name" value="HTH-TYPE TRANSCRIPTIONAL REGULATOR RUTR"/>
    <property type="match status" value="1"/>
</dbReference>
<dbReference type="GO" id="GO:0000976">
    <property type="term" value="F:transcription cis-regulatory region binding"/>
    <property type="evidence" value="ECO:0007669"/>
    <property type="project" value="TreeGrafter"/>
</dbReference>
<dbReference type="EMBL" id="FRAW01000033">
    <property type="protein sequence ID" value="SHL07449.1"/>
    <property type="molecule type" value="Genomic_DNA"/>
</dbReference>
<evidence type="ECO:0000256" key="3">
    <source>
        <dbReference type="SAM" id="MobiDB-lite"/>
    </source>
</evidence>
<dbReference type="PANTHER" id="PTHR30055:SF223">
    <property type="entry name" value="HTH-TYPE TRANSCRIPTIONAL REGULATOR UIDR"/>
    <property type="match status" value="1"/>
</dbReference>
<dbReference type="Pfam" id="PF00440">
    <property type="entry name" value="TetR_N"/>
    <property type="match status" value="1"/>
</dbReference>
<proteinExistence type="predicted"/>
<feature type="region of interest" description="Disordered" evidence="3">
    <location>
        <begin position="1"/>
        <end position="21"/>
    </location>
</feature>
<dbReference type="InterPro" id="IPR001647">
    <property type="entry name" value="HTH_TetR"/>
</dbReference>
<dbReference type="GO" id="GO:0003700">
    <property type="term" value="F:DNA-binding transcription factor activity"/>
    <property type="evidence" value="ECO:0007669"/>
    <property type="project" value="TreeGrafter"/>
</dbReference>
<dbReference type="AlphaFoldDB" id="A0A1M6XNL5"/>
<dbReference type="Pfam" id="PF14246">
    <property type="entry name" value="TetR_C_7"/>
    <property type="match status" value="1"/>
</dbReference>
<feature type="domain" description="HTH tetR-type" evidence="4">
    <location>
        <begin position="20"/>
        <end position="80"/>
    </location>
</feature>
<dbReference type="SUPFAM" id="SSF48498">
    <property type="entry name" value="Tetracyclin repressor-like, C-terminal domain"/>
    <property type="match status" value="1"/>
</dbReference>
<evidence type="ECO:0000313" key="5">
    <source>
        <dbReference type="EMBL" id="SHL07449.1"/>
    </source>
</evidence>
<evidence type="ECO:0000259" key="4">
    <source>
        <dbReference type="PROSITE" id="PS50977"/>
    </source>
</evidence>
<name>A0A1M6XNL5_9BACT</name>
<dbReference type="PROSITE" id="PS50977">
    <property type="entry name" value="HTH_TETR_2"/>
    <property type="match status" value="1"/>
</dbReference>
<keyword evidence="6" id="KW-1185">Reference proteome</keyword>
<dbReference type="SUPFAM" id="SSF46689">
    <property type="entry name" value="Homeodomain-like"/>
    <property type="match status" value="1"/>
</dbReference>
<feature type="DNA-binding region" description="H-T-H motif" evidence="2">
    <location>
        <begin position="43"/>
        <end position="62"/>
    </location>
</feature>
<dbReference type="Gene3D" id="1.10.357.10">
    <property type="entry name" value="Tetracycline Repressor, domain 2"/>
    <property type="match status" value="1"/>
</dbReference>
<dbReference type="InterPro" id="IPR009057">
    <property type="entry name" value="Homeodomain-like_sf"/>
</dbReference>
<organism evidence="5 6">
    <name type="scientific">Fibrobacter intestinalis</name>
    <dbReference type="NCBI Taxonomy" id="28122"/>
    <lineage>
        <taxon>Bacteria</taxon>
        <taxon>Pseudomonadati</taxon>
        <taxon>Fibrobacterota</taxon>
        <taxon>Fibrobacteria</taxon>
        <taxon>Fibrobacterales</taxon>
        <taxon>Fibrobacteraceae</taxon>
        <taxon>Fibrobacter</taxon>
    </lineage>
</organism>
<feature type="compositionally biased region" description="Basic and acidic residues" evidence="3">
    <location>
        <begin position="8"/>
        <end position="21"/>
    </location>
</feature>
<gene>
    <name evidence="5" type="ORF">SAMN05720469_1336</name>
</gene>
<protein>
    <submittedName>
        <fullName evidence="5">Transcriptional regulator, TetR family</fullName>
    </submittedName>
</protein>